<reference evidence="2 3" key="1">
    <citation type="submission" date="2020-11" db="EMBL/GenBank/DDBJ databases">
        <title>WGS of Herminiimonas contaminans strain Marseille-Q4544 isolated from planarians Schmidtea mediterranea.</title>
        <authorList>
            <person name="Kangale L."/>
        </authorList>
    </citation>
    <scope>NUCLEOTIDE SEQUENCE [LARGE SCALE GENOMIC DNA]</scope>
    <source>
        <strain evidence="2 3">Marseille-Q4544</strain>
    </source>
</reference>
<dbReference type="Pfam" id="PF11162">
    <property type="entry name" value="DUF2946"/>
    <property type="match status" value="1"/>
</dbReference>
<evidence type="ECO:0000313" key="3">
    <source>
        <dbReference type="Proteomes" id="UP000657372"/>
    </source>
</evidence>
<feature type="signal peptide" evidence="1">
    <location>
        <begin position="1"/>
        <end position="29"/>
    </location>
</feature>
<name>A0ABS0EX24_9BURK</name>
<evidence type="ECO:0000256" key="1">
    <source>
        <dbReference type="SAM" id="SignalP"/>
    </source>
</evidence>
<keyword evidence="3" id="KW-1185">Reference proteome</keyword>
<evidence type="ECO:0000313" key="2">
    <source>
        <dbReference type="EMBL" id="MBF8179269.1"/>
    </source>
</evidence>
<sequence length="130" mass="13837">MTQLTQCIATWTAVFAILMSALAPSFSHAVSTANSTSNVWIEICSVTGKKLVQTGDNTASQAPGNDQKITHVEHCPFCLNHAVSLGLPPAANFVMPFISGDHVLPSLFYQTSQPLFAWAAAQPRAPPVIS</sequence>
<feature type="chain" id="PRO_5045284837" evidence="1">
    <location>
        <begin position="30"/>
        <end position="130"/>
    </location>
</feature>
<dbReference type="Proteomes" id="UP000657372">
    <property type="component" value="Unassembled WGS sequence"/>
</dbReference>
<accession>A0ABS0EX24</accession>
<dbReference type="EMBL" id="JADOEL010000017">
    <property type="protein sequence ID" value="MBF8179269.1"/>
    <property type="molecule type" value="Genomic_DNA"/>
</dbReference>
<organism evidence="2 3">
    <name type="scientific">Herminiimonas contaminans</name>
    <dbReference type="NCBI Taxonomy" id="1111140"/>
    <lineage>
        <taxon>Bacteria</taxon>
        <taxon>Pseudomonadati</taxon>
        <taxon>Pseudomonadota</taxon>
        <taxon>Betaproteobacteria</taxon>
        <taxon>Burkholderiales</taxon>
        <taxon>Oxalobacteraceae</taxon>
        <taxon>Herminiimonas</taxon>
    </lineage>
</organism>
<gene>
    <name evidence="2" type="ORF">IXC47_16425</name>
</gene>
<proteinExistence type="predicted"/>
<dbReference type="InterPro" id="IPR021333">
    <property type="entry name" value="DUF2946"/>
</dbReference>
<protein>
    <submittedName>
        <fullName evidence="2">DUF2946 domain-containing protein</fullName>
    </submittedName>
</protein>
<comment type="caution">
    <text evidence="2">The sequence shown here is derived from an EMBL/GenBank/DDBJ whole genome shotgun (WGS) entry which is preliminary data.</text>
</comment>
<keyword evidence="1" id="KW-0732">Signal</keyword>